<dbReference type="Gene3D" id="3.30.950.10">
    <property type="entry name" value="Methyltransferase, Cobalt-precorrin-4 Transmethylase, Domain 2"/>
    <property type="match status" value="1"/>
</dbReference>
<proteinExistence type="predicted"/>
<dbReference type="GO" id="GO:0032259">
    <property type="term" value="P:methylation"/>
    <property type="evidence" value="ECO:0007669"/>
    <property type="project" value="UniProtKB-KW"/>
</dbReference>
<sequence length="510" mass="56655">MKKGRLNIVGIGPGNDAHVTPAVLRAIQEADLVIGYTTYIGLVKHHLVGKQVTRTGMTEEVGRAQTAIDVAKEGKIVTLISSGDAGVYGMAGLVFEVLKKIGWKRGDPPEIKMIPGVTADSSCASLIGAPLVHDTARISLSDLLTPWSVIENRLEYAAKGDFVITLYNPASGRRQRQIVEASKIIKRHRPGTTPVALVKSAYRKQQDVRLSDLDRFLDYEIGMNTTVIIGSTNTFVYEGFMITPRGYTNKYSLEDASLKEGQRKGFSLRSVGDLQSRENANDSRINLNITKIDGAFVKTSTSVMEVEENREESSKSSTLSDTPTFSKRMDSSITSKTMNQDSSAINAKETLHLLSQIQKRDVQKNLESVDPGKNTLAYIGRLGGGIIFHTLEKFYIVGKLKTPTRFEDFGFADPGEYGGKYLELNITDFEKVRKFIFEFLMIVPKEISPGEIYERFVIHRNSSVSERLLTYAKSESETVFLNGQEYTDISWLGTLPLEVWNLVRGIILKC</sequence>
<keyword evidence="5" id="KW-0949">S-adenosyl-L-methionine</keyword>
<evidence type="ECO:0000256" key="1">
    <source>
        <dbReference type="ARBA" id="ARBA00004953"/>
    </source>
</evidence>
<dbReference type="InterPro" id="IPR051810">
    <property type="entry name" value="Precorrin_MeTrfase"/>
</dbReference>
<dbReference type="InterPro" id="IPR014777">
    <property type="entry name" value="4pyrrole_Mease_sub1"/>
</dbReference>
<evidence type="ECO:0000313" key="8">
    <source>
        <dbReference type="EMBL" id="EMJ96745.1"/>
    </source>
</evidence>
<dbReference type="InterPro" id="IPR014776">
    <property type="entry name" value="4pyrrole_Mease_sub2"/>
</dbReference>
<dbReference type="SUPFAM" id="SSF53790">
    <property type="entry name" value="Tetrapyrrole methylase"/>
    <property type="match status" value="1"/>
</dbReference>
<comment type="caution">
    <text evidence="8">The sequence shown here is derived from an EMBL/GenBank/DDBJ whole genome shotgun (WGS) entry which is preliminary data.</text>
</comment>
<gene>
    <name evidence="8" type="primary">cobJ</name>
    <name evidence="8" type="ORF">LEP1GSC194_4320</name>
</gene>
<dbReference type="GO" id="GO:0030789">
    <property type="term" value="F:precorrin-3B C17-methyltransferase activity"/>
    <property type="evidence" value="ECO:0007669"/>
    <property type="project" value="UniProtKB-EC"/>
</dbReference>
<dbReference type="PATRIC" id="fig|1218565.3.peg.943"/>
<evidence type="ECO:0000256" key="3">
    <source>
        <dbReference type="ARBA" id="ARBA00022603"/>
    </source>
</evidence>
<keyword evidence="4 8" id="KW-0808">Transferase</keyword>
<dbReference type="EC" id="2.1.1.131" evidence="8"/>
<accession>M6DDV2</accession>
<evidence type="ECO:0000256" key="6">
    <source>
        <dbReference type="SAM" id="MobiDB-lite"/>
    </source>
</evidence>
<evidence type="ECO:0000259" key="7">
    <source>
        <dbReference type="Pfam" id="PF00590"/>
    </source>
</evidence>
<evidence type="ECO:0000313" key="9">
    <source>
        <dbReference type="Proteomes" id="UP000011988"/>
    </source>
</evidence>
<feature type="compositionally biased region" description="Polar residues" evidence="6">
    <location>
        <begin position="315"/>
        <end position="341"/>
    </location>
</feature>
<evidence type="ECO:0000256" key="2">
    <source>
        <dbReference type="ARBA" id="ARBA00022573"/>
    </source>
</evidence>
<dbReference type="OrthoDB" id="9772960at2"/>
<protein>
    <submittedName>
        <fullName evidence="8">Precorrin-3B C(17)-methyltransferase</fullName>
        <ecNumber evidence="8">2.1.1.131</ecNumber>
    </submittedName>
</protein>
<feature type="domain" description="Tetrapyrrole methylase" evidence="7">
    <location>
        <begin position="6"/>
        <end position="213"/>
    </location>
</feature>
<name>M6DDV2_9LEPT</name>
<dbReference type="PANTHER" id="PTHR47036">
    <property type="entry name" value="COBALT-FACTOR III C(17)-METHYLTRANSFERASE-RELATED"/>
    <property type="match status" value="1"/>
</dbReference>
<keyword evidence="3 8" id="KW-0489">Methyltransferase</keyword>
<evidence type="ECO:0000256" key="5">
    <source>
        <dbReference type="ARBA" id="ARBA00022691"/>
    </source>
</evidence>
<dbReference type="Gene3D" id="3.40.1010.10">
    <property type="entry name" value="Cobalt-precorrin-4 Transmethylase, Domain 1"/>
    <property type="match status" value="1"/>
</dbReference>
<dbReference type="AlphaFoldDB" id="M6DDV2"/>
<evidence type="ECO:0000256" key="4">
    <source>
        <dbReference type="ARBA" id="ARBA00022679"/>
    </source>
</evidence>
<comment type="pathway">
    <text evidence="1">Cofactor biosynthesis; adenosylcobalamin biosynthesis.</text>
</comment>
<dbReference type="EMBL" id="ANIK01000016">
    <property type="protein sequence ID" value="EMJ96745.1"/>
    <property type="molecule type" value="Genomic_DNA"/>
</dbReference>
<feature type="region of interest" description="Disordered" evidence="6">
    <location>
        <begin position="306"/>
        <end position="341"/>
    </location>
</feature>
<dbReference type="InterPro" id="IPR006363">
    <property type="entry name" value="Cbl_synth_CobJ/CibH_dom"/>
</dbReference>
<dbReference type="CDD" id="cd11646">
    <property type="entry name" value="Precorrin_3B_C17_MT"/>
    <property type="match status" value="1"/>
</dbReference>
<reference evidence="8 9" key="1">
    <citation type="submission" date="2013-01" db="EMBL/GenBank/DDBJ databases">
        <authorList>
            <person name="Harkins D.M."/>
            <person name="Durkin A.S."/>
            <person name="Brinkac L.M."/>
            <person name="Haft D.H."/>
            <person name="Selengut J.D."/>
            <person name="Sanka R."/>
            <person name="DePew J."/>
            <person name="Purushe J."/>
            <person name="Galloway R.L."/>
            <person name="Vinetz J.M."/>
            <person name="Sutton G.G."/>
            <person name="Nierman W.C."/>
            <person name="Fouts D.E."/>
        </authorList>
    </citation>
    <scope>NUCLEOTIDE SEQUENCE [LARGE SCALE GENOMIC DNA]</scope>
    <source>
        <strain evidence="8 9">79601</strain>
    </source>
</reference>
<dbReference type="GO" id="GO:0009236">
    <property type="term" value="P:cobalamin biosynthetic process"/>
    <property type="evidence" value="ECO:0007669"/>
    <property type="project" value="UniProtKB-UniPathway"/>
</dbReference>
<keyword evidence="2" id="KW-0169">Cobalamin biosynthesis</keyword>
<dbReference type="InterPro" id="IPR035996">
    <property type="entry name" value="4pyrrol_Methylase_sf"/>
</dbReference>
<organism evidence="8 9">
    <name type="scientific">Leptospira alstonii serovar Sichuan str. 79601</name>
    <dbReference type="NCBI Taxonomy" id="1218565"/>
    <lineage>
        <taxon>Bacteria</taxon>
        <taxon>Pseudomonadati</taxon>
        <taxon>Spirochaetota</taxon>
        <taxon>Spirochaetia</taxon>
        <taxon>Leptospirales</taxon>
        <taxon>Leptospiraceae</taxon>
        <taxon>Leptospira</taxon>
    </lineage>
</organism>
<dbReference type="InterPro" id="IPR000878">
    <property type="entry name" value="4pyrrol_Mease"/>
</dbReference>
<dbReference type="Pfam" id="PF00590">
    <property type="entry name" value="TP_methylase"/>
    <property type="match status" value="1"/>
</dbReference>
<dbReference type="RefSeq" id="WP_020772487.1">
    <property type="nucleotide sequence ID" value="NZ_ANIK01000016.1"/>
</dbReference>
<dbReference type="NCBIfam" id="TIGR01466">
    <property type="entry name" value="cobJ_cbiH"/>
    <property type="match status" value="1"/>
</dbReference>
<dbReference type="PANTHER" id="PTHR47036:SF1">
    <property type="entry name" value="COBALT-FACTOR III C(17)-METHYLTRANSFERASE-RELATED"/>
    <property type="match status" value="1"/>
</dbReference>
<dbReference type="Proteomes" id="UP000011988">
    <property type="component" value="Unassembled WGS sequence"/>
</dbReference>
<dbReference type="UniPathway" id="UPA00148"/>